<dbReference type="RefSeq" id="WP_127004916.1">
    <property type="nucleotide sequence ID" value="NZ_JBNPXW010000033.1"/>
</dbReference>
<dbReference type="EMBL" id="RZIJ01000047">
    <property type="protein sequence ID" value="RUQ61239.1"/>
    <property type="molecule type" value="Genomic_DNA"/>
</dbReference>
<proteinExistence type="predicted"/>
<feature type="compositionally biased region" description="Polar residues" evidence="1">
    <location>
        <begin position="49"/>
        <end position="59"/>
    </location>
</feature>
<evidence type="ECO:0000313" key="3">
    <source>
        <dbReference type="Proteomes" id="UP000280346"/>
    </source>
</evidence>
<dbReference type="Proteomes" id="UP000280346">
    <property type="component" value="Unassembled WGS sequence"/>
</dbReference>
<feature type="compositionally biased region" description="Basic residues" evidence="1">
    <location>
        <begin position="74"/>
        <end position="84"/>
    </location>
</feature>
<protein>
    <submittedName>
        <fullName evidence="2">Uncharacterized protein</fullName>
    </submittedName>
</protein>
<evidence type="ECO:0000256" key="1">
    <source>
        <dbReference type="SAM" id="MobiDB-lite"/>
    </source>
</evidence>
<reference evidence="2 3" key="1">
    <citation type="submission" date="2018-12" db="EMBL/GenBank/DDBJ databases">
        <authorList>
            <person name="Yang Y."/>
        </authorList>
    </citation>
    <scope>NUCLEOTIDE SEQUENCE [LARGE SCALE GENOMIC DNA]</scope>
    <source>
        <strain evidence="2 3">GSF71</strain>
    </source>
</reference>
<name>A0A433IZR2_9PROT</name>
<evidence type="ECO:0000313" key="2">
    <source>
        <dbReference type="EMBL" id="RUQ61239.1"/>
    </source>
</evidence>
<keyword evidence="3" id="KW-1185">Reference proteome</keyword>
<sequence>MAKKLSPSRRLAAFQARLKPIEDLFAAGRIGPALRRELLIHARDLTGIPTMSTKTNEPGTTVGAGMTEEEFRERRRAADRRRYARQMAAQSGQAGEAPHA</sequence>
<accession>A0A433IZR2</accession>
<gene>
    <name evidence="2" type="ORF">EJ913_30005</name>
</gene>
<organism evidence="2 3">
    <name type="scientific">Azospirillum doebereinerae</name>
    <dbReference type="NCBI Taxonomy" id="92933"/>
    <lineage>
        <taxon>Bacteria</taxon>
        <taxon>Pseudomonadati</taxon>
        <taxon>Pseudomonadota</taxon>
        <taxon>Alphaproteobacteria</taxon>
        <taxon>Rhodospirillales</taxon>
        <taxon>Azospirillaceae</taxon>
        <taxon>Azospirillum</taxon>
    </lineage>
</organism>
<comment type="caution">
    <text evidence="2">The sequence shown here is derived from an EMBL/GenBank/DDBJ whole genome shotgun (WGS) entry which is preliminary data.</text>
</comment>
<dbReference type="AlphaFoldDB" id="A0A433IZR2"/>
<dbReference type="OrthoDB" id="7308146at2"/>
<feature type="region of interest" description="Disordered" evidence="1">
    <location>
        <begin position="49"/>
        <end position="100"/>
    </location>
</feature>